<accession>A0ABV1K542</accession>
<dbReference type="NCBIfam" id="NF041046">
    <property type="entry name" value="UGSC_fam"/>
    <property type="match status" value="1"/>
</dbReference>
<evidence type="ECO:0000259" key="2">
    <source>
        <dbReference type="Pfam" id="PF24696"/>
    </source>
</evidence>
<dbReference type="InterPro" id="IPR049831">
    <property type="entry name" value="UGSC_seleno"/>
</dbReference>
<sequence length="185" mass="18829">MPSPVLDPTGRGAAAATGDPAADLLAPRRPDLRGLRIGVLRNTKKNADLLLAELARLLVDEHGAAEVSVALTKEKFAVPAPPELIESYKDGCDVVVTGVGDCGSCSASAVADGVLFEQAGLPAAVICSDAFATTADTMAALRGAPGYRYLTTAHPVAILEPEQVRERAAQLAAGVAALLTDGTTG</sequence>
<protein>
    <submittedName>
        <fullName evidence="3">UGSC family (Seleno)protein</fullName>
    </submittedName>
</protein>
<proteinExistence type="predicted"/>
<evidence type="ECO:0000256" key="1">
    <source>
        <dbReference type="SAM" id="MobiDB-lite"/>
    </source>
</evidence>
<feature type="domain" description="UGSC-like" evidence="2">
    <location>
        <begin position="5"/>
        <end position="180"/>
    </location>
</feature>
<comment type="caution">
    <text evidence="3">The sequence shown here is derived from an EMBL/GenBank/DDBJ whole genome shotgun (WGS) entry which is preliminary data.</text>
</comment>
<dbReference type="Proteomes" id="UP001494902">
    <property type="component" value="Unassembled WGS sequence"/>
</dbReference>
<feature type="region of interest" description="Disordered" evidence="1">
    <location>
        <begin position="1"/>
        <end position="20"/>
    </location>
</feature>
<gene>
    <name evidence="3" type="ORF">WIS52_03695</name>
</gene>
<name>A0ABV1K542_9PSEU</name>
<evidence type="ECO:0000313" key="3">
    <source>
        <dbReference type="EMBL" id="MEQ3549566.1"/>
    </source>
</evidence>
<dbReference type="InterPro" id="IPR057767">
    <property type="entry name" value="UGSC-like_dom"/>
</dbReference>
<dbReference type="EMBL" id="JBEDNQ010000001">
    <property type="protein sequence ID" value="MEQ3549566.1"/>
    <property type="molecule type" value="Genomic_DNA"/>
</dbReference>
<feature type="compositionally biased region" description="Low complexity" evidence="1">
    <location>
        <begin position="7"/>
        <end position="20"/>
    </location>
</feature>
<reference evidence="3 4" key="1">
    <citation type="submission" date="2024-03" db="EMBL/GenBank/DDBJ databases">
        <title>Draft genome sequence of Pseudonocardia nematodicida JCM 31783.</title>
        <authorList>
            <person name="Butdee W."/>
            <person name="Duangmal K."/>
        </authorList>
    </citation>
    <scope>NUCLEOTIDE SEQUENCE [LARGE SCALE GENOMIC DNA]</scope>
    <source>
        <strain evidence="3 4">JCM 31783</strain>
    </source>
</reference>
<dbReference type="Pfam" id="PF24696">
    <property type="entry name" value="UGSC"/>
    <property type="match status" value="1"/>
</dbReference>
<organism evidence="3 4">
    <name type="scientific">Pseudonocardia nematodicida</name>
    <dbReference type="NCBI Taxonomy" id="1206997"/>
    <lineage>
        <taxon>Bacteria</taxon>
        <taxon>Bacillati</taxon>
        <taxon>Actinomycetota</taxon>
        <taxon>Actinomycetes</taxon>
        <taxon>Pseudonocardiales</taxon>
        <taxon>Pseudonocardiaceae</taxon>
        <taxon>Pseudonocardia</taxon>
    </lineage>
</organism>
<evidence type="ECO:0000313" key="4">
    <source>
        <dbReference type="Proteomes" id="UP001494902"/>
    </source>
</evidence>
<dbReference type="RefSeq" id="WP_349296639.1">
    <property type="nucleotide sequence ID" value="NZ_JBEDNQ010000001.1"/>
</dbReference>
<keyword evidence="4" id="KW-1185">Reference proteome</keyword>